<dbReference type="AlphaFoldDB" id="A0A1S8KN85"/>
<evidence type="ECO:0000313" key="3">
    <source>
        <dbReference type="EMBL" id="RAN63454.1"/>
    </source>
</evidence>
<dbReference type="Proteomes" id="UP000315953">
    <property type="component" value="Chromosome"/>
</dbReference>
<dbReference type="InterPro" id="IPR038073">
    <property type="entry name" value="YkuJ-like_sf"/>
</dbReference>
<evidence type="ECO:0000313" key="1">
    <source>
        <dbReference type="EMBL" id="OOL81142.1"/>
    </source>
</evidence>
<gene>
    <name evidence="3" type="ORF">B8A44_04850</name>
    <name evidence="1" type="ORF">BWX42_04715</name>
    <name evidence="2" type="ORF">FNV33_06445</name>
</gene>
<sequence>MKKSKLVPIVNRLEAMIQDETGERQVRRFEVNERERCLVTYDNARDMFELEDRTNGQVYEFDDIDFVAIEILELIQPTE</sequence>
<dbReference type="Pfam" id="PF08796">
    <property type="entry name" value="DUF1797"/>
    <property type="match status" value="1"/>
</dbReference>
<reference evidence="2 6" key="3">
    <citation type="submission" date="2019-07" db="EMBL/GenBank/DDBJ databases">
        <title>Genome assembly of a nasal isolate of Dolosigranulum pigrum from a chronic sinusitis patient.</title>
        <authorList>
            <person name="Baig S."/>
            <person name="Overballe-Petersen S."/>
            <person name="Kaspar U."/>
            <person name="Rendboe A."/>
            <person name="de Man T."/>
            <person name="Liu C."/>
            <person name="Price L.B."/>
            <person name="Stegger M."/>
            <person name="Becker K."/>
            <person name="Skytt Andersen P."/>
        </authorList>
    </citation>
    <scope>NUCLEOTIDE SEQUENCE [LARGE SCALE GENOMIC DNA]</scope>
    <source>
        <strain evidence="2 6">83VPs-KB5</strain>
    </source>
</reference>
<reference evidence="1 4" key="1">
    <citation type="submission" date="2017-01" db="EMBL/GenBank/DDBJ databases">
        <title>Complete Genome Sequence of Dolosigranulum pigrum isolated from a Patient with interstitial lung disease.</title>
        <authorList>
            <person name="Mukhopadhyay R."/>
            <person name="Joaquin J."/>
            <person name="Hogue R."/>
            <person name="Fitzgerald S."/>
            <person name="Jospin G."/>
            <person name="Eisen J.A."/>
            <person name="Chaturvedi V."/>
        </authorList>
    </citation>
    <scope>NUCLEOTIDE SEQUENCE [LARGE SCALE GENOMIC DNA]</scope>
    <source>
        <strain evidence="1 4">15S00348</strain>
    </source>
</reference>
<dbReference type="EMBL" id="MUYF01000003">
    <property type="protein sequence ID" value="OOL81142.1"/>
    <property type="molecule type" value="Genomic_DNA"/>
</dbReference>
<organism evidence="1 4">
    <name type="scientific">Dolosigranulum pigrum</name>
    <dbReference type="NCBI Taxonomy" id="29394"/>
    <lineage>
        <taxon>Bacteria</taxon>
        <taxon>Bacillati</taxon>
        <taxon>Bacillota</taxon>
        <taxon>Bacilli</taxon>
        <taxon>Lactobacillales</taxon>
        <taxon>Carnobacteriaceae</taxon>
        <taxon>Dolosigranulum</taxon>
    </lineage>
</organism>
<protein>
    <submittedName>
        <fullName evidence="2">DUF1797 family protein</fullName>
    </submittedName>
</protein>
<dbReference type="RefSeq" id="WP_004635732.1">
    <property type="nucleotide sequence ID" value="NZ_CAJHJL010000002.1"/>
</dbReference>
<dbReference type="Proteomes" id="UP000190409">
    <property type="component" value="Unassembled WGS sequence"/>
</dbReference>
<dbReference type="KEGG" id="dpm:FNV33_06445"/>
<evidence type="ECO:0000313" key="6">
    <source>
        <dbReference type="Proteomes" id="UP000315953"/>
    </source>
</evidence>
<dbReference type="InterPro" id="IPR014904">
    <property type="entry name" value="YkuJ-like"/>
</dbReference>
<evidence type="ECO:0000313" key="4">
    <source>
        <dbReference type="Proteomes" id="UP000190409"/>
    </source>
</evidence>
<dbReference type="Gene3D" id="3.30.720.20">
    <property type="entry name" value="Protein of unknown function DUF1797"/>
    <property type="match status" value="1"/>
</dbReference>
<name>A0A1S8KN85_9LACT</name>
<dbReference type="GeneID" id="42694192"/>
<evidence type="ECO:0000313" key="2">
    <source>
        <dbReference type="EMBL" id="QDO91707.1"/>
    </source>
</evidence>
<dbReference type="SUPFAM" id="SSF143567">
    <property type="entry name" value="YkuJ-like"/>
    <property type="match status" value="1"/>
</dbReference>
<dbReference type="Proteomes" id="UP000249099">
    <property type="component" value="Unassembled WGS sequence"/>
</dbReference>
<dbReference type="OrthoDB" id="2361638at2"/>
<dbReference type="EMBL" id="CP041626">
    <property type="protein sequence ID" value="QDO91707.1"/>
    <property type="molecule type" value="Genomic_DNA"/>
</dbReference>
<evidence type="ECO:0000313" key="5">
    <source>
        <dbReference type="Proteomes" id="UP000249099"/>
    </source>
</evidence>
<accession>A0A1S8KN85</accession>
<dbReference type="EMBL" id="NAQV01000015">
    <property type="protein sequence ID" value="RAN63454.1"/>
    <property type="molecule type" value="Genomic_DNA"/>
</dbReference>
<reference evidence="3 5" key="2">
    <citation type="submission" date="2017-03" db="EMBL/GenBank/DDBJ databases">
        <title>wgs assembly of Dolosigranulum pigrum KPL CDC strains.</title>
        <authorList>
            <person name="Brugger S.D."/>
            <person name="Pettigrew M."/>
            <person name="Kong Y."/>
            <person name="Lemon K.P."/>
        </authorList>
    </citation>
    <scope>NUCLEOTIDE SEQUENCE [LARGE SCALE GENOMIC DNA]</scope>
    <source>
        <strain evidence="3 5">KPL1931_CDC4294-98</strain>
    </source>
</reference>
<proteinExistence type="predicted"/>